<organism evidence="3 4">
    <name type="scientific">Variovorax ureilyticus</name>
    <dbReference type="NCBI Taxonomy" id="1836198"/>
    <lineage>
        <taxon>Bacteria</taxon>
        <taxon>Pseudomonadati</taxon>
        <taxon>Pseudomonadota</taxon>
        <taxon>Betaproteobacteria</taxon>
        <taxon>Burkholderiales</taxon>
        <taxon>Comamonadaceae</taxon>
        <taxon>Variovorax</taxon>
    </lineage>
</organism>
<evidence type="ECO:0000256" key="2">
    <source>
        <dbReference type="SAM" id="Phobius"/>
    </source>
</evidence>
<dbReference type="InterPro" id="IPR009781">
    <property type="entry name" value="DUF1345"/>
</dbReference>
<keyword evidence="2" id="KW-0812">Transmembrane</keyword>
<reference evidence="3 4" key="1">
    <citation type="submission" date="2024-03" db="EMBL/GenBank/DDBJ databases">
        <title>Novel species of the genus Variovorax.</title>
        <authorList>
            <person name="Liu Q."/>
            <person name="Xin Y.-H."/>
        </authorList>
    </citation>
    <scope>NUCLEOTIDE SEQUENCE [LARGE SCALE GENOMIC DNA]</scope>
    <source>
        <strain evidence="3 4">KACC 18899</strain>
    </source>
</reference>
<keyword evidence="4" id="KW-1185">Reference proteome</keyword>
<evidence type="ECO:0000256" key="1">
    <source>
        <dbReference type="SAM" id="MobiDB-lite"/>
    </source>
</evidence>
<dbReference type="RefSeq" id="WP_340356491.1">
    <property type="nucleotide sequence ID" value="NZ_JBBKZU010000003.1"/>
</dbReference>
<accession>A0ABU8VBZ0</accession>
<evidence type="ECO:0000313" key="3">
    <source>
        <dbReference type="EMBL" id="MEJ8811179.1"/>
    </source>
</evidence>
<proteinExistence type="predicted"/>
<dbReference type="Proteomes" id="UP001365846">
    <property type="component" value="Unassembled WGS sequence"/>
</dbReference>
<feature type="transmembrane region" description="Helical" evidence="2">
    <location>
        <begin position="80"/>
        <end position="101"/>
    </location>
</feature>
<comment type="caution">
    <text evidence="3">The sequence shown here is derived from an EMBL/GenBank/DDBJ whole genome shotgun (WGS) entry which is preliminary data.</text>
</comment>
<feature type="transmembrane region" description="Helical" evidence="2">
    <location>
        <begin position="113"/>
        <end position="136"/>
    </location>
</feature>
<feature type="transmembrane region" description="Helical" evidence="2">
    <location>
        <begin position="37"/>
        <end position="59"/>
    </location>
</feature>
<dbReference type="EMBL" id="JBBKZU010000003">
    <property type="protein sequence ID" value="MEJ8811179.1"/>
    <property type="molecule type" value="Genomic_DNA"/>
</dbReference>
<evidence type="ECO:0000313" key="4">
    <source>
        <dbReference type="Proteomes" id="UP001365846"/>
    </source>
</evidence>
<gene>
    <name evidence="3" type="ORF">WKW77_08880</name>
</gene>
<feature type="transmembrane region" description="Helical" evidence="2">
    <location>
        <begin position="198"/>
        <end position="220"/>
    </location>
</feature>
<dbReference type="Pfam" id="PF07077">
    <property type="entry name" value="DUF1345"/>
    <property type="match status" value="1"/>
</dbReference>
<feature type="compositionally biased region" description="Low complexity" evidence="1">
    <location>
        <begin position="226"/>
        <end position="240"/>
    </location>
</feature>
<sequence length="247" mass="26720">MRTRFEMMTGWQRLLCGALVGLAVGFGLRFPSSRLDGIACGLIGWCVGAATYLLPAWWLAEVSDAQGTRRRAQALDQPRASILAVMLIAVGVSVIVIGMLLQRVPQLCGTQRLGHIALGLLALACSWLLIHTIYAFHYAHRYYQAEPGEKDGHVAGLDFPGEAEPDYFDFLYYSFVVGMTSQVSDVQVLSREMRRITLVHGVLSFAFNMLVLALSINVVASAMQGSSSPSCGSGAACSAAEPDKTCR</sequence>
<feature type="region of interest" description="Disordered" evidence="1">
    <location>
        <begin position="226"/>
        <end position="247"/>
    </location>
</feature>
<protein>
    <submittedName>
        <fullName evidence="3">DUF1345 domain-containing protein</fullName>
    </submittedName>
</protein>
<name>A0ABU8VBZ0_9BURK</name>
<keyword evidence="2" id="KW-0472">Membrane</keyword>
<keyword evidence="2" id="KW-1133">Transmembrane helix</keyword>